<keyword evidence="1" id="KW-0378">Hydrolase</keyword>
<dbReference type="Gene3D" id="3.30.1240.10">
    <property type="match status" value="1"/>
</dbReference>
<dbReference type="Gene3D" id="3.40.50.1000">
    <property type="entry name" value="HAD superfamily/HAD-like"/>
    <property type="match status" value="1"/>
</dbReference>
<dbReference type="Pfam" id="PF08282">
    <property type="entry name" value="Hydrolase_3"/>
    <property type="match status" value="1"/>
</dbReference>
<dbReference type="CDD" id="cd07518">
    <property type="entry name" value="HAD_YbiV-Like"/>
    <property type="match status" value="1"/>
</dbReference>
<dbReference type="GO" id="GO:0000287">
    <property type="term" value="F:magnesium ion binding"/>
    <property type="evidence" value="ECO:0007669"/>
    <property type="project" value="TreeGrafter"/>
</dbReference>
<dbReference type="PANTHER" id="PTHR10000">
    <property type="entry name" value="PHOSPHOSERINE PHOSPHATASE"/>
    <property type="match status" value="1"/>
</dbReference>
<dbReference type="GO" id="GO:0016791">
    <property type="term" value="F:phosphatase activity"/>
    <property type="evidence" value="ECO:0007669"/>
    <property type="project" value="TreeGrafter"/>
</dbReference>
<reference evidence="1 2" key="1">
    <citation type="submission" date="2019-03" db="EMBL/GenBank/DDBJ databases">
        <title>Genomics of glacier-inhabiting Cryobacterium strains.</title>
        <authorList>
            <person name="Liu Q."/>
            <person name="Xin Y.-H."/>
        </authorList>
    </citation>
    <scope>NUCLEOTIDE SEQUENCE [LARGE SCALE GENOMIC DNA]</scope>
    <source>
        <strain evidence="1 2">RHLS22-1</strain>
    </source>
</reference>
<dbReference type="EMBL" id="SOFL01000023">
    <property type="protein sequence ID" value="TFC03208.1"/>
    <property type="molecule type" value="Genomic_DNA"/>
</dbReference>
<proteinExistence type="predicted"/>
<accession>A0A4V3ICV0</accession>
<dbReference type="OrthoDB" id="3180855at2"/>
<dbReference type="SUPFAM" id="SSF56784">
    <property type="entry name" value="HAD-like"/>
    <property type="match status" value="1"/>
</dbReference>
<dbReference type="RefSeq" id="WP_134453282.1">
    <property type="nucleotide sequence ID" value="NZ_SOFL01000023.1"/>
</dbReference>
<comment type="caution">
    <text evidence="1">The sequence shown here is derived from an EMBL/GenBank/DDBJ whole genome shotgun (WGS) entry which is preliminary data.</text>
</comment>
<evidence type="ECO:0000313" key="2">
    <source>
        <dbReference type="Proteomes" id="UP000297907"/>
    </source>
</evidence>
<dbReference type="InterPro" id="IPR036412">
    <property type="entry name" value="HAD-like_sf"/>
</dbReference>
<sequence>MTHPREPVAGQPSDIRLIASDMDGTLLDADGTVPERFWPLLDSILAAGILFSPASGRQYQTLQAVFGDRDGLVYIAENGTNIVQGGVSIALEPVVGSIIAPVVAWVRAQTAAGSDLGIVVCGARSAYIERTDEAFVAQVRPYYAALAMVDDVTVAAAGDDVLKLAIFDAGRAETRTGPAVLALDLAADVVVSGTNWVDIMRPGTNKGTALIHLQQHLGIRREQTMAFGDYLNDAEMLDAAWHSYAVANAHPSIRARARHQAPSNLDEGVITSILAALPALAPAPA</sequence>
<protein>
    <submittedName>
        <fullName evidence="1">HAD family hydrolase</fullName>
    </submittedName>
</protein>
<evidence type="ECO:0000313" key="1">
    <source>
        <dbReference type="EMBL" id="TFC03208.1"/>
    </source>
</evidence>
<dbReference type="GO" id="GO:0005829">
    <property type="term" value="C:cytosol"/>
    <property type="evidence" value="ECO:0007669"/>
    <property type="project" value="TreeGrafter"/>
</dbReference>
<dbReference type="SFLD" id="SFLDS00003">
    <property type="entry name" value="Haloacid_Dehalogenase"/>
    <property type="match status" value="1"/>
</dbReference>
<gene>
    <name evidence="1" type="ORF">E3O42_07185</name>
</gene>
<dbReference type="Proteomes" id="UP000297907">
    <property type="component" value="Unassembled WGS sequence"/>
</dbReference>
<dbReference type="SFLD" id="SFLDG01140">
    <property type="entry name" value="C2.B:_Phosphomannomutase_and_P"/>
    <property type="match status" value="1"/>
</dbReference>
<name>A0A4V3ICV0_9MICO</name>
<organism evidence="1 2">
    <name type="scientific">Cryobacterium adonitolivorans</name>
    <dbReference type="NCBI Taxonomy" id="1259189"/>
    <lineage>
        <taxon>Bacteria</taxon>
        <taxon>Bacillati</taxon>
        <taxon>Actinomycetota</taxon>
        <taxon>Actinomycetes</taxon>
        <taxon>Micrococcales</taxon>
        <taxon>Microbacteriaceae</taxon>
        <taxon>Cryobacterium</taxon>
    </lineage>
</organism>
<dbReference type="PANTHER" id="PTHR10000:SF53">
    <property type="entry name" value="5-AMINO-6-(5-PHOSPHO-D-RIBITYLAMINO)URACIL PHOSPHATASE YBJI-RELATED"/>
    <property type="match status" value="1"/>
</dbReference>
<dbReference type="AlphaFoldDB" id="A0A4V3ICV0"/>
<dbReference type="InterPro" id="IPR023214">
    <property type="entry name" value="HAD_sf"/>
</dbReference>
<keyword evidence="2" id="KW-1185">Reference proteome</keyword>